<dbReference type="PROSITE" id="PS00137">
    <property type="entry name" value="SUBTILASE_HIS"/>
    <property type="match status" value="1"/>
</dbReference>
<dbReference type="InterPro" id="IPR015500">
    <property type="entry name" value="Peptidase_S8_subtilisin-rel"/>
</dbReference>
<feature type="active site" description="Charge relay system" evidence="5">
    <location>
        <position position="378"/>
    </location>
</feature>
<evidence type="ECO:0000256" key="5">
    <source>
        <dbReference type="PROSITE-ProRule" id="PRU01240"/>
    </source>
</evidence>
<evidence type="ECO:0000313" key="8">
    <source>
        <dbReference type="EMBL" id="RXK86374.1"/>
    </source>
</evidence>
<protein>
    <submittedName>
        <fullName evidence="8">Protease</fullName>
    </submittedName>
</protein>
<evidence type="ECO:0000313" key="9">
    <source>
        <dbReference type="Proteomes" id="UP000290545"/>
    </source>
</evidence>
<dbReference type="PROSITE" id="PS00138">
    <property type="entry name" value="SUBTILASE_SER"/>
    <property type="match status" value="1"/>
</dbReference>
<feature type="active site" description="Charge relay system" evidence="5">
    <location>
        <position position="208"/>
    </location>
</feature>
<evidence type="ECO:0000256" key="6">
    <source>
        <dbReference type="RuleBase" id="RU003355"/>
    </source>
</evidence>
<dbReference type="InterPro" id="IPR023827">
    <property type="entry name" value="Peptidase_S8_Asp-AS"/>
</dbReference>
<comment type="similarity">
    <text evidence="1 5 6">Belongs to the peptidase S8 family.</text>
</comment>
<dbReference type="AlphaFoldDB" id="A0A4Q1DAE1"/>
<reference evidence="8 9" key="1">
    <citation type="submission" date="2019-01" db="EMBL/GenBank/DDBJ databases">
        <title>Filimonas sp. strain TTM-71.</title>
        <authorList>
            <person name="Chen W.-M."/>
        </authorList>
    </citation>
    <scope>NUCLEOTIDE SEQUENCE [LARGE SCALE GENOMIC DNA]</scope>
    <source>
        <strain evidence="8 9">TTM-71</strain>
    </source>
</reference>
<dbReference type="InterPro" id="IPR022398">
    <property type="entry name" value="Peptidase_S8_His-AS"/>
</dbReference>
<dbReference type="Proteomes" id="UP000290545">
    <property type="component" value="Unassembled WGS sequence"/>
</dbReference>
<keyword evidence="4 5" id="KW-0720">Serine protease</keyword>
<evidence type="ECO:0000259" key="7">
    <source>
        <dbReference type="Pfam" id="PF00082"/>
    </source>
</evidence>
<proteinExistence type="inferred from homology"/>
<dbReference type="PROSITE" id="PS00136">
    <property type="entry name" value="SUBTILASE_ASP"/>
    <property type="match status" value="1"/>
</dbReference>
<comment type="caution">
    <text evidence="8">The sequence shown here is derived from an EMBL/GenBank/DDBJ whole genome shotgun (WGS) entry which is preliminary data.</text>
</comment>
<dbReference type="InterPro" id="IPR023828">
    <property type="entry name" value="Peptidase_S8_Ser-AS"/>
</dbReference>
<evidence type="ECO:0000256" key="3">
    <source>
        <dbReference type="ARBA" id="ARBA00022801"/>
    </source>
</evidence>
<dbReference type="InterPro" id="IPR036852">
    <property type="entry name" value="Peptidase_S8/S53_dom_sf"/>
</dbReference>
<dbReference type="GO" id="GO:0006508">
    <property type="term" value="P:proteolysis"/>
    <property type="evidence" value="ECO:0007669"/>
    <property type="project" value="UniProtKB-KW"/>
</dbReference>
<evidence type="ECO:0000256" key="2">
    <source>
        <dbReference type="ARBA" id="ARBA00022670"/>
    </source>
</evidence>
<dbReference type="Pfam" id="PF00082">
    <property type="entry name" value="Peptidase_S8"/>
    <property type="match status" value="1"/>
</dbReference>
<dbReference type="PROSITE" id="PS51892">
    <property type="entry name" value="SUBTILASE"/>
    <property type="match status" value="1"/>
</dbReference>
<accession>A0A4Q1DAE1</accession>
<feature type="domain" description="Peptidase S8/S53" evidence="7">
    <location>
        <begin position="166"/>
        <end position="407"/>
    </location>
</feature>
<dbReference type="PRINTS" id="PR00723">
    <property type="entry name" value="SUBTILISIN"/>
</dbReference>
<feature type="active site" description="Charge relay system" evidence="5">
    <location>
        <position position="175"/>
    </location>
</feature>
<keyword evidence="9" id="KW-1185">Reference proteome</keyword>
<dbReference type="InterPro" id="IPR000209">
    <property type="entry name" value="Peptidase_S8/S53_dom"/>
</dbReference>
<dbReference type="PANTHER" id="PTHR43806">
    <property type="entry name" value="PEPTIDASE S8"/>
    <property type="match status" value="1"/>
</dbReference>
<dbReference type="PANTHER" id="PTHR43806:SF11">
    <property type="entry name" value="CEREVISIN-RELATED"/>
    <property type="match status" value="1"/>
</dbReference>
<keyword evidence="3 5" id="KW-0378">Hydrolase</keyword>
<gene>
    <name evidence="8" type="ORF">ESB13_06095</name>
</gene>
<keyword evidence="2 5" id="KW-0645">Protease</keyword>
<evidence type="ECO:0000256" key="1">
    <source>
        <dbReference type="ARBA" id="ARBA00011073"/>
    </source>
</evidence>
<dbReference type="SUPFAM" id="SSF52743">
    <property type="entry name" value="Subtilisin-like"/>
    <property type="match status" value="1"/>
</dbReference>
<dbReference type="RefSeq" id="WP_129002124.1">
    <property type="nucleotide sequence ID" value="NZ_SDHZ01000001.1"/>
</dbReference>
<dbReference type="Gene3D" id="3.40.50.200">
    <property type="entry name" value="Peptidase S8/S53 domain"/>
    <property type="match status" value="1"/>
</dbReference>
<dbReference type="GO" id="GO:0004252">
    <property type="term" value="F:serine-type endopeptidase activity"/>
    <property type="evidence" value="ECO:0007669"/>
    <property type="project" value="UniProtKB-UniRule"/>
</dbReference>
<organism evidence="8 9">
    <name type="scientific">Filimonas effusa</name>
    <dbReference type="NCBI Taxonomy" id="2508721"/>
    <lineage>
        <taxon>Bacteria</taxon>
        <taxon>Pseudomonadati</taxon>
        <taxon>Bacteroidota</taxon>
        <taxon>Chitinophagia</taxon>
        <taxon>Chitinophagales</taxon>
        <taxon>Chitinophagaceae</taxon>
        <taxon>Filimonas</taxon>
    </lineage>
</organism>
<dbReference type="EMBL" id="SDHZ01000001">
    <property type="protein sequence ID" value="RXK86374.1"/>
    <property type="molecule type" value="Genomic_DNA"/>
</dbReference>
<name>A0A4Q1DAE1_9BACT</name>
<dbReference type="InterPro" id="IPR050131">
    <property type="entry name" value="Peptidase_S8_subtilisin-like"/>
</dbReference>
<evidence type="ECO:0000256" key="4">
    <source>
        <dbReference type="ARBA" id="ARBA00022825"/>
    </source>
</evidence>
<dbReference type="OrthoDB" id="9813435at2"/>
<sequence length="429" mass="46244">MKKPILGKRTFLRDNTVPAIAFEKAMTIRHRNTFSIAAGEEQNEPLYTGRYIAVLKEGADDFKHARKVFTNNAGMKISSINDFNANNYAAANEVDADVITYDQLGVALISGEPEQISTVSAMADNEYIIIPERIAYVPEDLPALADRDVATWGLNCTDVLKSTYTGNGVKVAILDTGFTMNHPDFAGRNITAQSFVDGDTDPMDHHGHGTHCTGTACGGIDANGLRYGVATKADIYIGKVLGNNGSGSQQSIWNGILWAADSGCKVISMSLESPVFPGQNYDLTYERFAKYASAKGAIVIAAAGNGSKRNWGHFTPVSSPADCPSVLAVAALDSNMNVADFSNRCINPTAQVDIAAPGYDIYSSWTLPQRYNRIHGTSMATPHVAGILALLWEQYPNYSPSEITVELFKFAKRLALPSIDVGIGLVMAK</sequence>